<gene>
    <name evidence="3" type="ORF">IGS68_02365</name>
</gene>
<dbReference type="EMBL" id="CP067420">
    <property type="protein sequence ID" value="QQP90135.1"/>
    <property type="molecule type" value="Genomic_DNA"/>
</dbReference>
<dbReference type="InterPro" id="IPR036111">
    <property type="entry name" value="Mal/L-sulfo/L-lacto_DH-like_sf"/>
</dbReference>
<dbReference type="SUPFAM" id="SSF89733">
    <property type="entry name" value="L-sulfolactate dehydrogenase-like"/>
    <property type="match status" value="1"/>
</dbReference>
<proteinExistence type="inferred from homology"/>
<sequence>MSTTMTYVTIAAEPLKAVMREIVTAAGSSPREAELVADHLVEANLTGHDSHGVGMLPRYVEVFLAGDLKVNQHVAPVTDAGALLTLDGKAGFGQVMAYEAMEQGIERAARHGVAVVGLSNSHHIGRIGHWAEQCIRAGYVSMHYVNVISEPVVAPFGGRDARFVTNPFCVGIPLPGREPVLLDFATSRIAMGKVRVAMNKGEQVKPETLLDHRGEPTTDPNELFAEPHGAILPFGEHKGFGLAVVCELLGGALTGGGTLHHKPSSRAIINNMLSIIIDPNRLGTAANLSSETAEFVKWVKESPVARGVDRIRIAGEPEQDSRRRRGAEGIPIDATTWGEILDAAAQLGLKRPDIERLAGLS</sequence>
<evidence type="ECO:0000256" key="1">
    <source>
        <dbReference type="ARBA" id="ARBA00006056"/>
    </source>
</evidence>
<dbReference type="PANTHER" id="PTHR11091:SF0">
    <property type="entry name" value="MALATE DEHYDROGENASE"/>
    <property type="match status" value="1"/>
</dbReference>
<dbReference type="PANTHER" id="PTHR11091">
    <property type="entry name" value="OXIDOREDUCTASE-RELATED"/>
    <property type="match status" value="1"/>
</dbReference>
<dbReference type="InterPro" id="IPR043143">
    <property type="entry name" value="Mal/L-sulf/L-lact_DH-like_NADP"/>
</dbReference>
<dbReference type="Gene3D" id="1.10.1530.10">
    <property type="match status" value="1"/>
</dbReference>
<dbReference type="InterPro" id="IPR003767">
    <property type="entry name" value="Malate/L-lactate_DH-like"/>
</dbReference>
<accession>A0ABX7B946</accession>
<keyword evidence="4" id="KW-1185">Reference proteome</keyword>
<dbReference type="RefSeq" id="WP_201077049.1">
    <property type="nucleotide sequence ID" value="NZ_CP067420.1"/>
</dbReference>
<protein>
    <submittedName>
        <fullName evidence="3">Malate/lactate/ureidoglycolate dehydrogenase</fullName>
    </submittedName>
</protein>
<organism evidence="3 4">
    <name type="scientific">Skermanella cutis</name>
    <dbReference type="NCBI Taxonomy" id="2775420"/>
    <lineage>
        <taxon>Bacteria</taxon>
        <taxon>Pseudomonadati</taxon>
        <taxon>Pseudomonadota</taxon>
        <taxon>Alphaproteobacteria</taxon>
        <taxon>Rhodospirillales</taxon>
        <taxon>Azospirillaceae</taxon>
        <taxon>Skermanella</taxon>
    </lineage>
</organism>
<evidence type="ECO:0000313" key="3">
    <source>
        <dbReference type="EMBL" id="QQP90135.1"/>
    </source>
</evidence>
<dbReference type="Gene3D" id="3.30.1370.60">
    <property type="entry name" value="Hypothetical oxidoreductase yiak, domain 2"/>
    <property type="match status" value="1"/>
</dbReference>
<dbReference type="InterPro" id="IPR043144">
    <property type="entry name" value="Mal/L-sulf/L-lact_DH-like_ah"/>
</dbReference>
<name>A0ABX7B946_9PROT</name>
<evidence type="ECO:0000313" key="4">
    <source>
        <dbReference type="Proteomes" id="UP000595197"/>
    </source>
</evidence>
<keyword evidence="2" id="KW-0560">Oxidoreductase</keyword>
<evidence type="ECO:0000256" key="2">
    <source>
        <dbReference type="ARBA" id="ARBA00023002"/>
    </source>
</evidence>
<dbReference type="Proteomes" id="UP000595197">
    <property type="component" value="Chromosome"/>
</dbReference>
<dbReference type="NCBIfam" id="NF007504">
    <property type="entry name" value="PRK10098.1"/>
    <property type="match status" value="1"/>
</dbReference>
<reference evidence="3" key="1">
    <citation type="submission" date="2021-02" db="EMBL/GenBank/DDBJ databases">
        <title>Skermanella TT6 skin isolate.</title>
        <authorList>
            <person name="Lee K."/>
            <person name="Ganzorig M."/>
        </authorList>
    </citation>
    <scope>NUCLEOTIDE SEQUENCE</scope>
    <source>
        <strain evidence="3">TT6</strain>
    </source>
</reference>
<comment type="similarity">
    <text evidence="1">Belongs to the LDH2/MDH2 oxidoreductase family.</text>
</comment>
<dbReference type="Pfam" id="PF02615">
    <property type="entry name" value="Ldh_2"/>
    <property type="match status" value="1"/>
</dbReference>